<protein>
    <submittedName>
        <fullName evidence="2">Uncharacterized protein</fullName>
    </submittedName>
</protein>
<evidence type="ECO:0000313" key="3">
    <source>
        <dbReference type="Proteomes" id="UP000061432"/>
    </source>
</evidence>
<geneLocation type="plasmid" evidence="3">
    <name>pMaq22A_3p DNA</name>
</geneLocation>
<dbReference type="KEGG" id="maqu:Maq22A_3p50180"/>
<keyword evidence="2" id="KW-0614">Plasmid</keyword>
<feature type="compositionally biased region" description="Basic and acidic residues" evidence="1">
    <location>
        <begin position="184"/>
        <end position="194"/>
    </location>
</feature>
<organism evidence="2 3">
    <name type="scientific">Methylobacterium aquaticum</name>
    <dbReference type="NCBI Taxonomy" id="270351"/>
    <lineage>
        <taxon>Bacteria</taxon>
        <taxon>Pseudomonadati</taxon>
        <taxon>Pseudomonadota</taxon>
        <taxon>Alphaproteobacteria</taxon>
        <taxon>Hyphomicrobiales</taxon>
        <taxon>Methylobacteriaceae</taxon>
        <taxon>Methylobacterium</taxon>
    </lineage>
</organism>
<evidence type="ECO:0000313" key="2">
    <source>
        <dbReference type="EMBL" id="BAQ50287.1"/>
    </source>
</evidence>
<sequence length="194" mass="21519">MAERSAPSADWAWPAVRPSVSVAVSEVRRTAPRARFASRWSWISSRMAALCFSCCSVRALIASKAAFSAAEPAGASAAAAWSPATSSLKRRAASAERSIAWRRPSARWRPTCSRSNVRRRWASRSFEPTSRSTFRWSSSAIDHPSKRQHAGEVVQLLGLRLRLAEQLPDDEEQALRGRHGLHHLVADEQTRHPP</sequence>
<proteinExistence type="predicted"/>
<dbReference type="EMBL" id="AP014707">
    <property type="protein sequence ID" value="BAQ50287.1"/>
    <property type="molecule type" value="Genomic_DNA"/>
</dbReference>
<reference evidence="3" key="2">
    <citation type="submission" date="2015-01" db="EMBL/GenBank/DDBJ databases">
        <title>Complete genome sequence of Methylobacterium aquaticum strain 22A.</title>
        <authorList>
            <person name="Tani A."/>
            <person name="Ogura Y."/>
            <person name="Hayashi T."/>
        </authorList>
    </citation>
    <scope>NUCLEOTIDE SEQUENCE [LARGE SCALE GENOMIC DNA]</scope>
    <source>
        <strain evidence="3">MA-22A</strain>
        <plasmid evidence="3">Plasmid pMaq22A_3p DNA</plasmid>
    </source>
</reference>
<reference evidence="2 3" key="1">
    <citation type="journal article" date="2015" name="Genome Announc.">
        <title>Complete Genome Sequence of Methylobacterium aquaticum Strain 22A, Isolated from Racomitrium japonicum Moss.</title>
        <authorList>
            <person name="Tani A."/>
            <person name="Ogura Y."/>
            <person name="Hayashi T."/>
            <person name="Kimbara K."/>
        </authorList>
    </citation>
    <scope>NUCLEOTIDE SEQUENCE [LARGE SCALE GENOMIC DNA]</scope>
    <source>
        <strain evidence="2 3">MA-22A</strain>
        <plasmid evidence="3">Plasmid pMaq22A_3p DNA</plasmid>
    </source>
</reference>
<gene>
    <name evidence="2" type="ORF">Maq22A_3p50180</name>
</gene>
<feature type="region of interest" description="Disordered" evidence="1">
    <location>
        <begin position="171"/>
        <end position="194"/>
    </location>
</feature>
<evidence type="ECO:0000256" key="1">
    <source>
        <dbReference type="SAM" id="MobiDB-lite"/>
    </source>
</evidence>
<dbReference type="Proteomes" id="UP000061432">
    <property type="component" value="Plasmid pMaq22A_3p"/>
</dbReference>
<dbReference type="AlphaFoldDB" id="A0A0C6FT98"/>
<name>A0A0C6FT98_9HYPH</name>
<accession>A0A0C6FT98</accession>